<keyword evidence="4" id="KW-1185">Reference proteome</keyword>
<dbReference type="OrthoDB" id="3448281at2"/>
<dbReference type="InterPro" id="IPR025669">
    <property type="entry name" value="AAA_dom"/>
</dbReference>
<dbReference type="Pfam" id="PF13614">
    <property type="entry name" value="AAA_31"/>
    <property type="match status" value="1"/>
</dbReference>
<name>A0A4V1BED1_9ACTN</name>
<dbReference type="Gene3D" id="3.40.50.300">
    <property type="entry name" value="P-loop containing nucleotide triphosphate hydrolases"/>
    <property type="match status" value="1"/>
</dbReference>
<reference evidence="3 4" key="1">
    <citation type="submission" date="2019-03" db="EMBL/GenBank/DDBJ databases">
        <title>Three New Species of Nocardioides, Nocardioides euryhalodurans sp. nov., Nocardioides seonyuensis sp. nov. and Nocardioides eburneoflavus sp. nov., Iolated from Soil.</title>
        <authorList>
            <person name="Roh S.G."/>
            <person name="Lee C."/>
            <person name="Kim M.-K."/>
            <person name="Kim S.B."/>
        </authorList>
    </citation>
    <scope>NUCLEOTIDE SEQUENCE [LARGE SCALE GENOMIC DNA]</scope>
    <source>
        <strain evidence="3 4">MMS17-SY117</strain>
    </source>
</reference>
<sequence length="396" mass="42580">MPVVVDPDNETIETLLTTVPVGAHAIDQPDRLQAWLTNRPEEYVVVLGPQVELTAALALADSMRLSRPSTSVVLVRDEVDAMVMRDAMHAGVRDVVPLKDTDSVRAAVDRAYQLYLALRGPGGAMHQGRIVTVFSPKGGVGKTTVSVNLALALADKGARKVCVVDLDLAFGDVAITLQLFPSHTLEHAIGSEDAIDAPLLESLLTRHADSVMVLAAPSHPDVRERVTPMLVSRVLKGLRESFDYIVVDTAPAFDEQTLTALDETDECVIVATLDVPTLKNVKVALETLEMLDIARGHRHLLLNRADDQVGLGSDRVESILGMQIAGRVESSMDIAAATNAGRPIMSEDPKHPSSQALQDLALRLTGEPVAPDSAPGSGSSQQSQQDRKSGLFRRKR</sequence>
<dbReference type="GO" id="GO:0009898">
    <property type="term" value="C:cytoplasmic side of plasma membrane"/>
    <property type="evidence" value="ECO:0007669"/>
    <property type="project" value="TreeGrafter"/>
</dbReference>
<dbReference type="InterPro" id="IPR027417">
    <property type="entry name" value="P-loop_NTPase"/>
</dbReference>
<feature type="region of interest" description="Disordered" evidence="1">
    <location>
        <begin position="342"/>
        <end position="396"/>
    </location>
</feature>
<proteinExistence type="predicted"/>
<accession>A0A4V1BED1</accession>
<dbReference type="GO" id="GO:0016887">
    <property type="term" value="F:ATP hydrolysis activity"/>
    <property type="evidence" value="ECO:0007669"/>
    <property type="project" value="TreeGrafter"/>
</dbReference>
<evidence type="ECO:0000313" key="4">
    <source>
        <dbReference type="Proteomes" id="UP000294894"/>
    </source>
</evidence>
<organism evidence="3 4">
    <name type="scientific">Nocardioides euryhalodurans</name>
    <dbReference type="NCBI Taxonomy" id="2518370"/>
    <lineage>
        <taxon>Bacteria</taxon>
        <taxon>Bacillati</taxon>
        <taxon>Actinomycetota</taxon>
        <taxon>Actinomycetes</taxon>
        <taxon>Propionibacteriales</taxon>
        <taxon>Nocardioidaceae</taxon>
        <taxon>Nocardioides</taxon>
    </lineage>
</organism>
<dbReference type="PANTHER" id="PTHR43384:SF13">
    <property type="entry name" value="SLR0110 PROTEIN"/>
    <property type="match status" value="1"/>
</dbReference>
<evidence type="ECO:0000256" key="1">
    <source>
        <dbReference type="SAM" id="MobiDB-lite"/>
    </source>
</evidence>
<feature type="compositionally biased region" description="Low complexity" evidence="1">
    <location>
        <begin position="370"/>
        <end position="384"/>
    </location>
</feature>
<dbReference type="SUPFAM" id="SSF52540">
    <property type="entry name" value="P-loop containing nucleoside triphosphate hydrolases"/>
    <property type="match status" value="1"/>
</dbReference>
<protein>
    <submittedName>
        <fullName evidence="3">MinD/ParA family protein</fullName>
    </submittedName>
</protein>
<dbReference type="EMBL" id="CP038267">
    <property type="protein sequence ID" value="QBR94202.1"/>
    <property type="molecule type" value="Genomic_DNA"/>
</dbReference>
<dbReference type="InterPro" id="IPR050625">
    <property type="entry name" value="ParA/MinD_ATPase"/>
</dbReference>
<gene>
    <name evidence="3" type="ORF">EXE57_19355</name>
</gene>
<dbReference type="PANTHER" id="PTHR43384">
    <property type="entry name" value="SEPTUM SITE-DETERMINING PROTEIN MIND HOMOLOG, CHLOROPLASTIC-RELATED"/>
    <property type="match status" value="1"/>
</dbReference>
<dbReference type="KEGG" id="noy:EXE57_19355"/>
<dbReference type="RefSeq" id="WP_135080372.1">
    <property type="nucleotide sequence ID" value="NZ_CP038267.1"/>
</dbReference>
<evidence type="ECO:0000313" key="3">
    <source>
        <dbReference type="EMBL" id="QBR94202.1"/>
    </source>
</evidence>
<dbReference type="GO" id="GO:0005829">
    <property type="term" value="C:cytosol"/>
    <property type="evidence" value="ECO:0007669"/>
    <property type="project" value="TreeGrafter"/>
</dbReference>
<dbReference type="GO" id="GO:0005524">
    <property type="term" value="F:ATP binding"/>
    <property type="evidence" value="ECO:0007669"/>
    <property type="project" value="TreeGrafter"/>
</dbReference>
<dbReference type="GO" id="GO:0051782">
    <property type="term" value="P:negative regulation of cell division"/>
    <property type="evidence" value="ECO:0007669"/>
    <property type="project" value="TreeGrafter"/>
</dbReference>
<dbReference type="AlphaFoldDB" id="A0A4V1BED1"/>
<dbReference type="Proteomes" id="UP000294894">
    <property type="component" value="Chromosome"/>
</dbReference>
<evidence type="ECO:0000259" key="2">
    <source>
        <dbReference type="Pfam" id="PF13614"/>
    </source>
</evidence>
<feature type="domain" description="AAA" evidence="2">
    <location>
        <begin position="129"/>
        <end position="289"/>
    </location>
</feature>